<name>A0ABU3AJW0_9ACTN</name>
<dbReference type="Proteomes" id="UP001180724">
    <property type="component" value="Unassembled WGS sequence"/>
</dbReference>
<organism evidence="2 3">
    <name type="scientific">Streptomyces lancefieldiae</name>
    <dbReference type="NCBI Taxonomy" id="3075520"/>
    <lineage>
        <taxon>Bacteria</taxon>
        <taxon>Bacillati</taxon>
        <taxon>Actinomycetota</taxon>
        <taxon>Actinomycetes</taxon>
        <taxon>Kitasatosporales</taxon>
        <taxon>Streptomycetaceae</taxon>
        <taxon>Streptomyces</taxon>
    </lineage>
</organism>
<evidence type="ECO:0000256" key="1">
    <source>
        <dbReference type="SAM" id="MobiDB-lite"/>
    </source>
</evidence>
<reference evidence="2" key="1">
    <citation type="submission" date="2024-05" db="EMBL/GenBank/DDBJ databases">
        <title>30 novel species of actinomycetes from the DSMZ collection.</title>
        <authorList>
            <person name="Nouioui I."/>
        </authorList>
    </citation>
    <scope>NUCLEOTIDE SEQUENCE</scope>
    <source>
        <strain evidence="2">DSM 40712</strain>
    </source>
</reference>
<gene>
    <name evidence="2" type="ORF">RM812_06375</name>
</gene>
<evidence type="ECO:0000313" key="3">
    <source>
        <dbReference type="Proteomes" id="UP001180724"/>
    </source>
</evidence>
<sequence length="149" mass="16145">MDPELVGLASVAAATVVQLLTTAGWERAQTSMGALWRRLHPDRANTVESELEESRAVLLAARQDADDPAEAERAEAELVSEWQGRLLRLLAAEPGLAAELRRILADDLGPELPSRGPDEPSVRVSVRASDSSRVYVAGRDQHITEEGGR</sequence>
<comment type="caution">
    <text evidence="2">The sequence shown here is derived from an EMBL/GenBank/DDBJ whole genome shotgun (WGS) entry which is preliminary data.</text>
</comment>
<proteinExistence type="predicted"/>
<feature type="region of interest" description="Disordered" evidence="1">
    <location>
        <begin position="108"/>
        <end position="127"/>
    </location>
</feature>
<accession>A0ABU3AJW0</accession>
<evidence type="ECO:0000313" key="2">
    <source>
        <dbReference type="EMBL" id="MDT0609857.1"/>
    </source>
</evidence>
<keyword evidence="3" id="KW-1185">Reference proteome</keyword>
<dbReference type="EMBL" id="JAVRFH010000004">
    <property type="protein sequence ID" value="MDT0609857.1"/>
    <property type="molecule type" value="Genomic_DNA"/>
</dbReference>
<protein>
    <submittedName>
        <fullName evidence="2">Uncharacterized protein</fullName>
    </submittedName>
</protein>